<dbReference type="InterPro" id="IPR000653">
    <property type="entry name" value="DegT/StrS_aminotransferase"/>
</dbReference>
<evidence type="ECO:0000313" key="2">
    <source>
        <dbReference type="EMBL" id="VEB85806.1"/>
    </source>
</evidence>
<dbReference type="Proteomes" id="UP000270272">
    <property type="component" value="Chromosome"/>
</dbReference>
<name>A0A3S4J1P3_CITKO</name>
<organism evidence="2 3">
    <name type="scientific">Citrobacter koseri</name>
    <name type="common">Citrobacter diversus</name>
    <dbReference type="NCBI Taxonomy" id="545"/>
    <lineage>
        <taxon>Bacteria</taxon>
        <taxon>Pseudomonadati</taxon>
        <taxon>Pseudomonadota</taxon>
        <taxon>Gammaproteobacteria</taxon>
        <taxon>Enterobacterales</taxon>
        <taxon>Enterobacteriaceae</taxon>
        <taxon>Citrobacter</taxon>
    </lineage>
</organism>
<proteinExistence type="predicted"/>
<dbReference type="Gene3D" id="3.40.640.10">
    <property type="entry name" value="Type I PLP-dependent aspartate aminotransferase-like (Major domain)"/>
    <property type="match status" value="1"/>
</dbReference>
<dbReference type="EMBL" id="LR134204">
    <property type="protein sequence ID" value="VEB85806.1"/>
    <property type="molecule type" value="Genomic_DNA"/>
</dbReference>
<dbReference type="InterPro" id="IPR015421">
    <property type="entry name" value="PyrdxlP-dep_Trfase_major"/>
</dbReference>
<protein>
    <submittedName>
        <fullName evidence="2">Predicted pyridoxal phosphate-dependent enzyme apparently involved in regulation of cell wall biogenesis</fullName>
    </submittedName>
</protein>
<dbReference type="AlphaFoldDB" id="A0A3S4J1P3"/>
<evidence type="ECO:0000256" key="1">
    <source>
        <dbReference type="ARBA" id="ARBA00022898"/>
    </source>
</evidence>
<reference evidence="2 3" key="1">
    <citation type="submission" date="2018-12" db="EMBL/GenBank/DDBJ databases">
        <authorList>
            <consortium name="Pathogen Informatics"/>
        </authorList>
    </citation>
    <scope>NUCLEOTIDE SEQUENCE [LARGE SCALE GENOMIC DNA]</scope>
    <source>
        <strain evidence="2 3">NCTC11075</strain>
    </source>
</reference>
<gene>
    <name evidence="2" type="ORF">NCTC11075_00909</name>
</gene>
<sequence length="64" mass="7231">MALTNCDSLAEKLQLFRSHGITRDGDKMTKATEGGWYYQQVDLGLNYRMTELQAALGVSQLKTY</sequence>
<dbReference type="SUPFAM" id="SSF53383">
    <property type="entry name" value="PLP-dependent transferases"/>
    <property type="match status" value="1"/>
</dbReference>
<accession>A0A3S4J1P3</accession>
<keyword evidence="1" id="KW-0663">Pyridoxal phosphate</keyword>
<dbReference type="Pfam" id="PF01041">
    <property type="entry name" value="DegT_DnrJ_EryC1"/>
    <property type="match status" value="1"/>
</dbReference>
<dbReference type="InterPro" id="IPR015424">
    <property type="entry name" value="PyrdxlP-dep_Trfase"/>
</dbReference>
<evidence type="ECO:0000313" key="3">
    <source>
        <dbReference type="Proteomes" id="UP000270272"/>
    </source>
</evidence>